<dbReference type="SUPFAM" id="SSF52540">
    <property type="entry name" value="P-loop containing nucleoside triphosphate hydrolases"/>
    <property type="match status" value="1"/>
</dbReference>
<evidence type="ECO:0000313" key="2">
    <source>
        <dbReference type="Proteomes" id="UP001165089"/>
    </source>
</evidence>
<reference evidence="1 2" key="1">
    <citation type="journal article" date="2023" name="Antonie Van Leeuwenhoek">
        <title>Mesoterricola silvestris gen. nov., sp. nov., Mesoterricola sediminis sp. nov., Geothrix oryzae sp. nov., Geothrix edaphica sp. nov., Geothrix rubra sp. nov., and Geothrix limicola sp. nov., six novel members of Acidobacteriota isolated from soils.</title>
        <authorList>
            <person name="Itoh H."/>
            <person name="Sugisawa Y."/>
            <person name="Mise K."/>
            <person name="Xu Z."/>
            <person name="Kuniyasu M."/>
            <person name="Ushijima N."/>
            <person name="Kawano K."/>
            <person name="Kobayashi E."/>
            <person name="Shiratori Y."/>
            <person name="Masuda Y."/>
            <person name="Senoo K."/>
        </authorList>
    </citation>
    <scope>NUCLEOTIDE SEQUENCE [LARGE SCALE GENOMIC DNA]</scope>
    <source>
        <strain evidence="1 2">Red803</strain>
    </source>
</reference>
<evidence type="ECO:0000313" key="1">
    <source>
        <dbReference type="EMBL" id="GLH70900.1"/>
    </source>
</evidence>
<dbReference type="Proteomes" id="UP001165089">
    <property type="component" value="Unassembled WGS sequence"/>
</dbReference>
<dbReference type="InterPro" id="IPR027417">
    <property type="entry name" value="P-loop_NTPase"/>
</dbReference>
<protein>
    <recommendedName>
        <fullName evidence="3">Zinc ribbon domain-containing protein</fullName>
    </recommendedName>
</protein>
<accession>A0ABQ5Q7X5</accession>
<evidence type="ECO:0008006" key="3">
    <source>
        <dbReference type="Google" id="ProtNLM"/>
    </source>
</evidence>
<proteinExistence type="predicted"/>
<dbReference type="EMBL" id="BSDD01000005">
    <property type="protein sequence ID" value="GLH70900.1"/>
    <property type="molecule type" value="Genomic_DNA"/>
</dbReference>
<sequence length="554" mass="63767">MSENRFEQHAEKLSRDELLEYYKDIDDGTILKKLTGRGAKLLSAPRGAGKSMLFKKTYYKCLDSIDHPLPVYTNYSQYFRVEDAGHNRPTALITFRRWVLSKIILSSINSTDYLNIAALSILEQFEINPTQLTRFVESLEGGTFDETEIELSPDKTCEILLAIAKMANRKRVILLLDDAAHAFTPEFQREFFDVFRGLNKFLVSPKAAVYPGVTSYGARFNVGHDAEIIPVGLEPENQSYLEHMIGLLEKRVLPEELQLLKKQDGLIELLAFAASGIPRAFILMCSYYIDAETRNPTKGASQNGWEAINEWNQYIETLYESISIKVPRFKNYIQCGSELYRYFLEAIKTYNYKNNKHSIYLAVEEKNSARYDMLIQFMEYAGILFRRKQISQGESGLFNRYLIHLGLQIQHKTLIKSRGRSYRQLVEFIQRPDNVNHRISYLSLLSGKLDERCSLELPPCPVCRTPRLNGEAKYCMTCGSRLSDTSIYSEIIKQPINVLKITQNKKEALLRSGYFNTLADLLPENAIEQLYRIDGIGRHWANEIWQQAQELTLA</sequence>
<keyword evidence="2" id="KW-1185">Reference proteome</keyword>
<organism evidence="1 2">
    <name type="scientific">Geothrix rubra</name>
    <dbReference type="NCBI Taxonomy" id="2927977"/>
    <lineage>
        <taxon>Bacteria</taxon>
        <taxon>Pseudomonadati</taxon>
        <taxon>Acidobacteriota</taxon>
        <taxon>Holophagae</taxon>
        <taxon>Holophagales</taxon>
        <taxon>Holophagaceae</taxon>
        <taxon>Geothrix</taxon>
    </lineage>
</organism>
<gene>
    <name evidence="1" type="ORF">GETHPA_24330</name>
</gene>
<name>A0ABQ5Q7X5_9BACT</name>
<dbReference type="RefSeq" id="WP_285726608.1">
    <property type="nucleotide sequence ID" value="NZ_BSDD01000005.1"/>
</dbReference>
<comment type="caution">
    <text evidence="1">The sequence shown here is derived from an EMBL/GenBank/DDBJ whole genome shotgun (WGS) entry which is preliminary data.</text>
</comment>